<proteinExistence type="inferred from homology"/>
<keyword evidence="4" id="KW-0378">Hydrolase</keyword>
<evidence type="ECO:0000313" key="9">
    <source>
        <dbReference type="EMBL" id="HJC51653.1"/>
    </source>
</evidence>
<feature type="transmembrane region" description="Helical" evidence="7">
    <location>
        <begin position="263"/>
        <end position="279"/>
    </location>
</feature>
<evidence type="ECO:0000256" key="3">
    <source>
        <dbReference type="ARBA" id="ARBA00022692"/>
    </source>
</evidence>
<gene>
    <name evidence="9" type="ORF">H9754_13950</name>
</gene>
<dbReference type="Gene3D" id="1.20.1540.10">
    <property type="entry name" value="Rhomboid-like"/>
    <property type="match status" value="1"/>
</dbReference>
<evidence type="ECO:0000256" key="1">
    <source>
        <dbReference type="ARBA" id="ARBA00004141"/>
    </source>
</evidence>
<dbReference type="AlphaFoldDB" id="A0A9D2PL90"/>
<dbReference type="GO" id="GO:0004252">
    <property type="term" value="F:serine-type endopeptidase activity"/>
    <property type="evidence" value="ECO:0007669"/>
    <property type="project" value="InterPro"/>
</dbReference>
<keyword evidence="6 7" id="KW-0472">Membrane</keyword>
<dbReference type="Pfam" id="PF01694">
    <property type="entry name" value="Rhomboid"/>
    <property type="match status" value="1"/>
</dbReference>
<evidence type="ECO:0000259" key="8">
    <source>
        <dbReference type="Pfam" id="PF01694"/>
    </source>
</evidence>
<organism evidence="9 10">
    <name type="scientific">Candidatus Anaerostipes avistercoris</name>
    <dbReference type="NCBI Taxonomy" id="2838462"/>
    <lineage>
        <taxon>Bacteria</taxon>
        <taxon>Bacillati</taxon>
        <taxon>Bacillota</taxon>
        <taxon>Clostridia</taxon>
        <taxon>Lachnospirales</taxon>
        <taxon>Lachnospiraceae</taxon>
        <taxon>Anaerostipes</taxon>
    </lineage>
</organism>
<sequence length="309" mass="34590">MYQRIIELLRIHGYTKEDTMADPIYIKTVSGTKKGVFVLYDENPDGSRVTQEDIEDMMREGRRTAGEGIPILVILLSEHGKAVFMDPEHRFDELYEPVSMILRTGGETRPKERKKKPLFPGTYKMTVIIFAVNLILFIVSEVYGDIIYYMGAGRPDLILYDHQFYRLITSNYLHFGWDHFYGNMVTLIILGSTLEKMVGSLSYFLIYTGSGILGSLVSAMYYEAVGEIAWSAGASGAIYGIIGALIAMLIFQRERIRRIGGRWLVFVAAGSLFHGFQSVGTDNAAHVGGCVSGFILAGLLHVLLTEKQE</sequence>
<dbReference type="Proteomes" id="UP000823904">
    <property type="component" value="Unassembled WGS sequence"/>
</dbReference>
<protein>
    <submittedName>
        <fullName evidence="9">Rhomboid family intramembrane serine protease</fullName>
    </submittedName>
</protein>
<dbReference type="GO" id="GO:0006508">
    <property type="term" value="P:proteolysis"/>
    <property type="evidence" value="ECO:0007669"/>
    <property type="project" value="UniProtKB-KW"/>
</dbReference>
<feature type="transmembrane region" description="Helical" evidence="7">
    <location>
        <begin position="123"/>
        <end position="151"/>
    </location>
</feature>
<accession>A0A9D2PL90</accession>
<feature type="transmembrane region" description="Helical" evidence="7">
    <location>
        <begin position="285"/>
        <end position="304"/>
    </location>
</feature>
<keyword evidence="5 7" id="KW-1133">Transmembrane helix</keyword>
<feature type="transmembrane region" description="Helical" evidence="7">
    <location>
        <begin position="228"/>
        <end position="251"/>
    </location>
</feature>
<dbReference type="InterPro" id="IPR022764">
    <property type="entry name" value="Peptidase_S54_rhomboid_dom"/>
</dbReference>
<dbReference type="SUPFAM" id="SSF144091">
    <property type="entry name" value="Rhomboid-like"/>
    <property type="match status" value="1"/>
</dbReference>
<feature type="domain" description="Peptidase S54 rhomboid" evidence="8">
    <location>
        <begin position="162"/>
        <end position="300"/>
    </location>
</feature>
<evidence type="ECO:0000313" key="10">
    <source>
        <dbReference type="Proteomes" id="UP000823904"/>
    </source>
</evidence>
<keyword evidence="3 7" id="KW-0812">Transmembrane</keyword>
<keyword evidence="9" id="KW-0645">Protease</keyword>
<evidence type="ECO:0000256" key="4">
    <source>
        <dbReference type="ARBA" id="ARBA00022801"/>
    </source>
</evidence>
<comment type="caution">
    <text evidence="9">The sequence shown here is derived from an EMBL/GenBank/DDBJ whole genome shotgun (WGS) entry which is preliminary data.</text>
</comment>
<evidence type="ECO:0000256" key="6">
    <source>
        <dbReference type="ARBA" id="ARBA00023136"/>
    </source>
</evidence>
<comment type="subcellular location">
    <subcellularLocation>
        <location evidence="1">Membrane</location>
        <topology evidence="1">Multi-pass membrane protein</topology>
    </subcellularLocation>
</comment>
<evidence type="ECO:0000256" key="5">
    <source>
        <dbReference type="ARBA" id="ARBA00022989"/>
    </source>
</evidence>
<dbReference type="PANTHER" id="PTHR43731:SF14">
    <property type="entry name" value="PRESENILIN-ASSOCIATED RHOMBOID-LIKE PROTEIN, MITOCHONDRIAL"/>
    <property type="match status" value="1"/>
</dbReference>
<name>A0A9D2PL90_9FIRM</name>
<feature type="transmembrane region" description="Helical" evidence="7">
    <location>
        <begin position="171"/>
        <end position="191"/>
    </location>
</feature>
<reference evidence="9" key="1">
    <citation type="journal article" date="2021" name="PeerJ">
        <title>Extensive microbial diversity within the chicken gut microbiome revealed by metagenomics and culture.</title>
        <authorList>
            <person name="Gilroy R."/>
            <person name="Ravi A."/>
            <person name="Getino M."/>
            <person name="Pursley I."/>
            <person name="Horton D.L."/>
            <person name="Alikhan N.F."/>
            <person name="Baker D."/>
            <person name="Gharbi K."/>
            <person name="Hall N."/>
            <person name="Watson M."/>
            <person name="Adriaenssens E.M."/>
            <person name="Foster-Nyarko E."/>
            <person name="Jarju S."/>
            <person name="Secka A."/>
            <person name="Antonio M."/>
            <person name="Oren A."/>
            <person name="Chaudhuri R.R."/>
            <person name="La Ragione R."/>
            <person name="Hildebrand F."/>
            <person name="Pallen M.J."/>
        </authorList>
    </citation>
    <scope>NUCLEOTIDE SEQUENCE</scope>
    <source>
        <strain evidence="9">ChiSjej3B21-8574</strain>
    </source>
</reference>
<dbReference type="PANTHER" id="PTHR43731">
    <property type="entry name" value="RHOMBOID PROTEASE"/>
    <property type="match status" value="1"/>
</dbReference>
<evidence type="ECO:0000256" key="2">
    <source>
        <dbReference type="ARBA" id="ARBA00009045"/>
    </source>
</evidence>
<feature type="transmembrane region" description="Helical" evidence="7">
    <location>
        <begin position="203"/>
        <end position="222"/>
    </location>
</feature>
<evidence type="ECO:0000256" key="7">
    <source>
        <dbReference type="SAM" id="Phobius"/>
    </source>
</evidence>
<dbReference type="InterPro" id="IPR050925">
    <property type="entry name" value="Rhomboid_protease_S54"/>
</dbReference>
<reference evidence="9" key="2">
    <citation type="submission" date="2021-04" db="EMBL/GenBank/DDBJ databases">
        <authorList>
            <person name="Gilroy R."/>
        </authorList>
    </citation>
    <scope>NUCLEOTIDE SEQUENCE</scope>
    <source>
        <strain evidence="9">ChiSjej3B21-8574</strain>
    </source>
</reference>
<dbReference type="EMBL" id="DWWD01000049">
    <property type="protein sequence ID" value="HJC51653.1"/>
    <property type="molecule type" value="Genomic_DNA"/>
</dbReference>
<comment type="similarity">
    <text evidence="2">Belongs to the peptidase S54 family.</text>
</comment>
<dbReference type="InterPro" id="IPR035952">
    <property type="entry name" value="Rhomboid-like_sf"/>
</dbReference>
<dbReference type="GO" id="GO:0016020">
    <property type="term" value="C:membrane"/>
    <property type="evidence" value="ECO:0007669"/>
    <property type="project" value="UniProtKB-SubCell"/>
</dbReference>